<dbReference type="InterPro" id="IPR008213">
    <property type="entry name" value="CpcD-like_dom"/>
</dbReference>
<gene>
    <name evidence="10" type="ORF">CwatDRAFT_0658</name>
</gene>
<dbReference type="AlphaFoldDB" id="Q4BX62"/>
<dbReference type="Pfam" id="PF00427">
    <property type="entry name" value="PBS_linker_poly"/>
    <property type="match status" value="1"/>
</dbReference>
<dbReference type="PIRSF" id="PIRSF005898">
    <property type="entry name" value="Phycobilisome_CpeC/CpcI"/>
    <property type="match status" value="1"/>
</dbReference>
<feature type="domain" description="PBS-linker" evidence="9">
    <location>
        <begin position="1"/>
        <end position="179"/>
    </location>
</feature>
<reference evidence="10" key="1">
    <citation type="submission" date="2004-02" db="EMBL/GenBank/DDBJ databases">
        <authorList>
            <consortium name="DOE Joint Genome Institute"/>
        </authorList>
    </citation>
    <scope>NUCLEOTIDE SEQUENCE [LARGE SCALE GENOMIC DNA]</scope>
    <source>
        <strain evidence="10">WH 8501</strain>
    </source>
</reference>
<dbReference type="PROSITE" id="PS51445">
    <property type="entry name" value="PBS_LINKER"/>
    <property type="match status" value="1"/>
</dbReference>
<dbReference type="GO" id="GO:0015979">
    <property type="term" value="P:photosynthesis"/>
    <property type="evidence" value="ECO:0007669"/>
    <property type="project" value="UniProtKB-KW"/>
</dbReference>
<reference evidence="10" key="2">
    <citation type="submission" date="2005-06" db="EMBL/GenBank/DDBJ databases">
        <title>Sequencing of the draft genome and assembly of Crocosphaera watsonii WH 8501.</title>
        <authorList>
            <consortium name="US DOE Joint Genome Institute (JGI-PGF)"/>
            <person name="Copeland A."/>
            <person name="Lucas S."/>
            <person name="Lapidus A."/>
            <person name="Barry K."/>
            <person name="Detter C."/>
            <person name="Glavina T."/>
            <person name="Hammon N."/>
            <person name="Israni S."/>
            <person name="Pitluck S."/>
            <person name="Richardson P."/>
        </authorList>
    </citation>
    <scope>NUCLEOTIDE SEQUENCE [LARGE SCALE GENOMIC DNA]</scope>
    <source>
        <strain evidence="10">WH 8501</strain>
    </source>
</reference>
<comment type="similarity">
    <text evidence="7">Belongs to the phycobilisome linker protein family.</text>
</comment>
<dbReference type="PANTHER" id="PTHR34011">
    <property type="entry name" value="PHYCOBILISOME 32.1 KDA LINKER POLYPEPTIDE, PHYCOCYANIN-ASSOCIATED, ROD 2-RELATED"/>
    <property type="match status" value="1"/>
</dbReference>
<dbReference type="InterPro" id="IPR001297">
    <property type="entry name" value="PBS_linker_dom"/>
</dbReference>
<dbReference type="EMBL" id="AADV02000140">
    <property type="protein sequence ID" value="EAM48487.1"/>
    <property type="molecule type" value="Genomic_DNA"/>
</dbReference>
<dbReference type="GO" id="GO:0031676">
    <property type="term" value="C:plasma membrane-derived thylakoid membrane"/>
    <property type="evidence" value="ECO:0007669"/>
    <property type="project" value="UniProtKB-SubCell"/>
</dbReference>
<keyword evidence="2" id="KW-0602">Photosynthesis</keyword>
<proteinExistence type="inferred from homology"/>
<dbReference type="InterPro" id="IPR016470">
    <property type="entry name" value="Phycobilisome"/>
</dbReference>
<keyword evidence="5" id="KW-0793">Thylakoid</keyword>
<evidence type="ECO:0000256" key="7">
    <source>
        <dbReference type="PROSITE-ProRule" id="PRU00775"/>
    </source>
</evidence>
<comment type="subcellular location">
    <subcellularLocation>
        <location evidence="1">Cellular thylakoid membrane</location>
        <topology evidence="1">Peripheral membrane protein</topology>
        <orientation evidence="1">Cytoplasmic side</orientation>
    </subcellularLocation>
</comment>
<evidence type="ECO:0000256" key="6">
    <source>
        <dbReference type="ARBA" id="ARBA00023136"/>
    </source>
</evidence>
<feature type="domain" description="CpcD-like" evidence="8">
    <location>
        <begin position="212"/>
        <end position="263"/>
    </location>
</feature>
<name>Q4BX62_CROWT</name>
<dbReference type="KEGG" id="cwa:CwatDRAFT_0658"/>
<keyword evidence="4 7" id="KW-0605">Phycobilisome</keyword>
<keyword evidence="11" id="KW-1185">Reference proteome</keyword>
<dbReference type="RefSeq" id="WP_007307726.1">
    <property type="nucleotide sequence ID" value="NZ_AADV02000140.1"/>
</dbReference>
<keyword evidence="6" id="KW-0472">Membrane</keyword>
<sequence length="264" mass="29414">MGNLARSATLGLDAFEVAPLEMRPLQTEDDLQTIIRAVYKQVLGNEHLMEEQRLESAEALLRGGDITVRQFVRLVAKSELYKSLFFYACPPYRFIELNFKHLLGRAPQSQAEITEHVEIYYEQGYDAEIDSYLDSDEYTLSFGEDIVPYARHIRSQVGLNNNSFNGMFSLLRGSATSDRDNSAKLIGSLASNLATPIQPLAMGNGANYGNTGKRFKITYSASKDFARLQKLSNKQITVSFDCMSKAFQSIHNAGGSILSITEAL</sequence>
<dbReference type="PANTHER" id="PTHR34011:SF6">
    <property type="entry name" value="PHYCOBILIPROTEIN APCE"/>
    <property type="match status" value="1"/>
</dbReference>
<dbReference type="OrthoDB" id="420396at2"/>
<protein>
    <submittedName>
        <fullName evidence="10">Phycobilisome linker polypeptide:CpcD phycobilisome linker-like</fullName>
    </submittedName>
</protein>
<comment type="caution">
    <text evidence="10">The sequence shown here is derived from an EMBL/GenBank/DDBJ whole genome shotgun (WGS) entry which is preliminary data.</text>
</comment>
<dbReference type="Gene3D" id="1.10.3130.20">
    <property type="entry name" value="Phycobilisome linker domain"/>
    <property type="match status" value="1"/>
</dbReference>
<evidence type="ECO:0000256" key="1">
    <source>
        <dbReference type="ARBA" id="ARBA00004445"/>
    </source>
</evidence>
<dbReference type="SMART" id="SM01094">
    <property type="entry name" value="CpcD"/>
    <property type="match status" value="1"/>
</dbReference>
<evidence type="ECO:0000313" key="11">
    <source>
        <dbReference type="Proteomes" id="UP000003922"/>
    </source>
</evidence>
<evidence type="ECO:0000259" key="8">
    <source>
        <dbReference type="PROSITE" id="PS51441"/>
    </source>
</evidence>
<evidence type="ECO:0000256" key="2">
    <source>
        <dbReference type="ARBA" id="ARBA00022531"/>
    </source>
</evidence>
<accession>Q4BX62</accession>
<evidence type="ECO:0000313" key="10">
    <source>
        <dbReference type="EMBL" id="EAM48487.1"/>
    </source>
</evidence>
<evidence type="ECO:0000256" key="3">
    <source>
        <dbReference type="ARBA" id="ARBA00022549"/>
    </source>
</evidence>
<evidence type="ECO:0000256" key="5">
    <source>
        <dbReference type="ARBA" id="ARBA00023078"/>
    </source>
</evidence>
<reference evidence="10" key="3">
    <citation type="submission" date="2016-12" db="EMBL/GenBank/DDBJ databases">
        <title>Annotation of the draft genome assembly of Crocosphaera watsonii WH 8501.</title>
        <authorList>
            <consortium name="US DOE Joint Genome Institute (JGI-ORNL)"/>
            <person name="Larimer F."/>
            <person name="Land M."/>
        </authorList>
    </citation>
    <scope>NUCLEOTIDE SEQUENCE</scope>
    <source>
        <strain evidence="10">WH 8501</strain>
    </source>
</reference>
<keyword evidence="3" id="KW-0042">Antenna complex</keyword>
<evidence type="ECO:0000259" key="9">
    <source>
        <dbReference type="PROSITE" id="PS51445"/>
    </source>
</evidence>
<dbReference type="InterPro" id="IPR038255">
    <property type="entry name" value="PBS_linker_sf"/>
</dbReference>
<dbReference type="GO" id="GO:0030089">
    <property type="term" value="C:phycobilisome"/>
    <property type="evidence" value="ECO:0007669"/>
    <property type="project" value="UniProtKB-UniRule"/>
</dbReference>
<dbReference type="PROSITE" id="PS51441">
    <property type="entry name" value="CPCD_LIKE"/>
    <property type="match status" value="1"/>
</dbReference>
<organism evidence="10 11">
    <name type="scientific">Crocosphaera watsonii WH 8501</name>
    <dbReference type="NCBI Taxonomy" id="165597"/>
    <lineage>
        <taxon>Bacteria</taxon>
        <taxon>Bacillati</taxon>
        <taxon>Cyanobacteriota</taxon>
        <taxon>Cyanophyceae</taxon>
        <taxon>Oscillatoriophycideae</taxon>
        <taxon>Chroococcales</taxon>
        <taxon>Aphanothecaceae</taxon>
        <taxon>Crocosphaera</taxon>
    </lineage>
</organism>
<dbReference type="Proteomes" id="UP000003922">
    <property type="component" value="Unassembled WGS sequence"/>
</dbReference>
<evidence type="ECO:0000256" key="4">
    <source>
        <dbReference type="ARBA" id="ARBA00022738"/>
    </source>
</evidence>